<dbReference type="Pfam" id="PF11721">
    <property type="entry name" value="Malectin"/>
    <property type="match status" value="1"/>
</dbReference>
<feature type="domain" description="Malectin" evidence="1">
    <location>
        <begin position="20"/>
        <end position="124"/>
    </location>
</feature>
<evidence type="ECO:0000313" key="2">
    <source>
        <dbReference type="EMBL" id="CRZ03597.1"/>
    </source>
</evidence>
<accession>A0A0H5QPQ9</accession>
<name>A0A0H5QPQ9_9EUKA</name>
<dbReference type="EMBL" id="HACM01003155">
    <property type="protein sequence ID" value="CRZ03597.1"/>
    <property type="molecule type" value="Transcribed_RNA"/>
</dbReference>
<feature type="non-terminal residue" evidence="2">
    <location>
        <position position="136"/>
    </location>
</feature>
<reference evidence="2" key="1">
    <citation type="submission" date="2015-04" db="EMBL/GenBank/DDBJ databases">
        <title>The genome sequence of the plant pathogenic Rhizarian Plasmodiophora brassicae reveals insights in its biotrophic life cycle and the origin of chitin synthesis.</title>
        <authorList>
            <person name="Schwelm A."/>
            <person name="Fogelqvist J."/>
            <person name="Knaust A."/>
            <person name="Julke S."/>
            <person name="Lilja T."/>
            <person name="Dhandapani V."/>
            <person name="Bonilla-Rosso G."/>
            <person name="Karlsson M."/>
            <person name="Shevchenko A."/>
            <person name="Choi S.R."/>
            <person name="Kim H.G."/>
            <person name="Park J.Y."/>
            <person name="Lim Y.P."/>
            <person name="Ludwig-Muller J."/>
            <person name="Dixelius C."/>
        </authorList>
    </citation>
    <scope>NUCLEOTIDE SEQUENCE</scope>
    <source>
        <tissue evidence="2">Potato root galls</tissue>
    </source>
</reference>
<organism evidence="2">
    <name type="scientific">Spongospora subterranea</name>
    <dbReference type="NCBI Taxonomy" id="70186"/>
    <lineage>
        <taxon>Eukaryota</taxon>
        <taxon>Sar</taxon>
        <taxon>Rhizaria</taxon>
        <taxon>Endomyxa</taxon>
        <taxon>Phytomyxea</taxon>
        <taxon>Plasmodiophorida</taxon>
        <taxon>Plasmodiophoridae</taxon>
        <taxon>Spongospora</taxon>
    </lineage>
</organism>
<evidence type="ECO:0000259" key="1">
    <source>
        <dbReference type="Pfam" id="PF11721"/>
    </source>
</evidence>
<dbReference type="AlphaFoldDB" id="A0A0H5QPQ9"/>
<feature type="non-terminal residue" evidence="2">
    <location>
        <position position="1"/>
    </location>
</feature>
<proteinExistence type="predicted"/>
<dbReference type="InterPro" id="IPR021720">
    <property type="entry name" value="Malectin_dom"/>
</dbReference>
<protein>
    <recommendedName>
        <fullName evidence="1">Malectin domain-containing protein</fullName>
    </recommendedName>
</protein>
<sequence length="136" mass="15355">HPEYRDYCSVNLSLTDSELNVGGHFLRALSSLNSNYFGETQSIISNAVYACSQRNLISKHRQVLYYQNHLGDVNSFETSLCLDCEGFTLKLPFNSVTGTEQKQPTVRVFDINLELRCIEQDFDLTLSLSPITVTVP</sequence>